<dbReference type="SUPFAM" id="SSF50494">
    <property type="entry name" value="Trypsin-like serine proteases"/>
    <property type="match status" value="1"/>
</dbReference>
<evidence type="ECO:0008006" key="3">
    <source>
        <dbReference type="Google" id="ProtNLM"/>
    </source>
</evidence>
<accession>A0A448XSW1</accession>
<reference evidence="1" key="1">
    <citation type="submission" date="2018-11" db="EMBL/GenBank/DDBJ databases">
        <authorList>
            <consortium name="Pathogen Informatics"/>
        </authorList>
    </citation>
    <scope>NUCLEOTIDE SEQUENCE</scope>
</reference>
<dbReference type="EMBL" id="CAAALY010291445">
    <property type="protein sequence ID" value="VEL44187.1"/>
    <property type="molecule type" value="Genomic_DNA"/>
</dbReference>
<dbReference type="Proteomes" id="UP000784294">
    <property type="component" value="Unassembled WGS sequence"/>
</dbReference>
<keyword evidence="2" id="KW-1185">Reference proteome</keyword>
<dbReference type="OrthoDB" id="6497444at2759"/>
<organism evidence="1 2">
    <name type="scientific">Protopolystoma xenopodis</name>
    <dbReference type="NCBI Taxonomy" id="117903"/>
    <lineage>
        <taxon>Eukaryota</taxon>
        <taxon>Metazoa</taxon>
        <taxon>Spiralia</taxon>
        <taxon>Lophotrochozoa</taxon>
        <taxon>Platyhelminthes</taxon>
        <taxon>Monogenea</taxon>
        <taxon>Polyopisthocotylea</taxon>
        <taxon>Polystomatidea</taxon>
        <taxon>Polystomatidae</taxon>
        <taxon>Protopolystoma</taxon>
    </lineage>
</organism>
<comment type="caution">
    <text evidence="1">The sequence shown here is derived from an EMBL/GenBank/DDBJ whole genome shotgun (WGS) entry which is preliminary data.</text>
</comment>
<gene>
    <name evidence="1" type="ORF">PXEA_LOCUS37627</name>
</gene>
<evidence type="ECO:0000313" key="1">
    <source>
        <dbReference type="EMBL" id="VEL44187.1"/>
    </source>
</evidence>
<dbReference type="AlphaFoldDB" id="A0A448XSW1"/>
<sequence length="57" mass="6054">MGDSGGPLIDFESRKQVGVISGQIEMTILYPNGTIEKPTVQIYASTFGGASFINGFL</sequence>
<protein>
    <recommendedName>
        <fullName evidence="3">Peptidase S1 domain-containing protein</fullName>
    </recommendedName>
</protein>
<name>A0A448XSW1_9PLAT</name>
<dbReference type="InterPro" id="IPR009003">
    <property type="entry name" value="Peptidase_S1_PA"/>
</dbReference>
<proteinExistence type="predicted"/>
<evidence type="ECO:0000313" key="2">
    <source>
        <dbReference type="Proteomes" id="UP000784294"/>
    </source>
</evidence>